<comment type="caution">
    <text evidence="2">The sequence shown here is derived from an EMBL/GenBank/DDBJ whole genome shotgun (WGS) entry which is preliminary data.</text>
</comment>
<evidence type="ECO:0000256" key="1">
    <source>
        <dbReference type="SAM" id="SignalP"/>
    </source>
</evidence>
<feature type="chain" id="PRO_5046059136" evidence="1">
    <location>
        <begin position="17"/>
        <end position="455"/>
    </location>
</feature>
<sequence length="455" mass="51796">MWSIILLLFSLQCCWAAECSRQNGPEWGNDCRKSWPPGEYEWSTCLNTTYMKQQSGYKVSCYYTRAKYCWMPCSFIKKYFKHPILMPLPEDCSCDPDAIPTRSPSLPSDCYSPSGHSCDWYRNCLEKSHPCEATTNAYALKYAEKFCRLYDDQKSTFSQLGQQWIDAVRKCLQVALVQLLYPWSKSSCRDIRDRAFDSHIPCYLNPGKDTPSVCDLDCAEYFKIFFTIKGSFTELSTAWRSMEGMWHIGTKCAARKCLTAGFRPVIKGGGIVKEEFIRVGQIFVKIFKSKRKRRSSDFPLEGDAKYQFADRVGSAIAKAMNWDTEIVDWLAYPETLRGTDNPVVEDTQEITIVLADKKAINMTKTPKPSVDFNGAFNALASVIETGKLPLHVNDYKVWVKSLASCSDKSCNETQTVAISDKPPKWIAHAGTTSIGNFSFFECFSIWFILGHNLIF</sequence>
<dbReference type="EMBL" id="CALNXK010000210">
    <property type="protein sequence ID" value="CAH3176189.1"/>
    <property type="molecule type" value="Genomic_DNA"/>
</dbReference>
<keyword evidence="1" id="KW-0732">Signal</keyword>
<accession>A0ABN8RC33</accession>
<name>A0ABN8RC33_9CNID</name>
<proteinExistence type="predicted"/>
<feature type="signal peptide" evidence="1">
    <location>
        <begin position="1"/>
        <end position="16"/>
    </location>
</feature>
<evidence type="ECO:0000313" key="3">
    <source>
        <dbReference type="Proteomes" id="UP001159405"/>
    </source>
</evidence>
<protein>
    <submittedName>
        <fullName evidence="2">Uncharacterized protein</fullName>
    </submittedName>
</protein>
<evidence type="ECO:0000313" key="2">
    <source>
        <dbReference type="EMBL" id="CAH3176189.1"/>
    </source>
</evidence>
<gene>
    <name evidence="2" type="ORF">PLOB_00017998</name>
</gene>
<dbReference type="Proteomes" id="UP001159405">
    <property type="component" value="Unassembled WGS sequence"/>
</dbReference>
<reference evidence="2 3" key="1">
    <citation type="submission" date="2022-05" db="EMBL/GenBank/DDBJ databases">
        <authorList>
            <consortium name="Genoscope - CEA"/>
            <person name="William W."/>
        </authorList>
    </citation>
    <scope>NUCLEOTIDE SEQUENCE [LARGE SCALE GENOMIC DNA]</scope>
</reference>
<organism evidence="2 3">
    <name type="scientific">Porites lobata</name>
    <dbReference type="NCBI Taxonomy" id="104759"/>
    <lineage>
        <taxon>Eukaryota</taxon>
        <taxon>Metazoa</taxon>
        <taxon>Cnidaria</taxon>
        <taxon>Anthozoa</taxon>
        <taxon>Hexacorallia</taxon>
        <taxon>Scleractinia</taxon>
        <taxon>Fungiina</taxon>
        <taxon>Poritidae</taxon>
        <taxon>Porites</taxon>
    </lineage>
</organism>
<keyword evidence="3" id="KW-1185">Reference proteome</keyword>